<name>B0TFQ4_HELMI</name>
<proteinExistence type="predicted"/>
<keyword evidence="2" id="KW-1185">Reference proteome</keyword>
<gene>
    <name evidence="1" type="ORF">HM1_1925</name>
</gene>
<accession>B0TFQ4</accession>
<dbReference type="Proteomes" id="UP000008550">
    <property type="component" value="Chromosome"/>
</dbReference>
<dbReference type="KEGG" id="hmo:HM1_1925"/>
<organism evidence="1 2">
    <name type="scientific">Heliobacterium modesticaldum (strain ATCC 51547 / Ice1)</name>
    <dbReference type="NCBI Taxonomy" id="498761"/>
    <lineage>
        <taxon>Bacteria</taxon>
        <taxon>Bacillati</taxon>
        <taxon>Bacillota</taxon>
        <taxon>Clostridia</taxon>
        <taxon>Eubacteriales</taxon>
        <taxon>Heliobacteriaceae</taxon>
        <taxon>Heliomicrobium</taxon>
    </lineage>
</organism>
<reference evidence="1 2" key="1">
    <citation type="journal article" date="2008" name="J. Bacteriol.">
        <title>The genome of Heliobacterium modesticaldum, a phototrophic representative of the Firmicutes containing the simplest photosynthetic apparatus.</title>
        <authorList>
            <person name="Sattley W.M."/>
            <person name="Madigan M.T."/>
            <person name="Swingley W.D."/>
            <person name="Cheung P.C."/>
            <person name="Clocksin K.M."/>
            <person name="Conrad A.L."/>
            <person name="Dejesa L.C."/>
            <person name="Honchak B.M."/>
            <person name="Jung D.O."/>
            <person name="Karbach L.E."/>
            <person name="Kurdoglu A."/>
            <person name="Lahiri S."/>
            <person name="Mastrian S.D."/>
            <person name="Page L.E."/>
            <person name="Taylor H.L."/>
            <person name="Wang Z.T."/>
            <person name="Raymond J."/>
            <person name="Chen M."/>
            <person name="Blankenship R.E."/>
            <person name="Touchman J.W."/>
        </authorList>
    </citation>
    <scope>NUCLEOTIDE SEQUENCE [LARGE SCALE GENOMIC DNA]</scope>
    <source>
        <strain evidence="2">ATCC 51547 / Ice1</strain>
    </source>
</reference>
<dbReference type="EMBL" id="CP000930">
    <property type="protein sequence ID" value="ABZ84484.1"/>
    <property type="molecule type" value="Genomic_DNA"/>
</dbReference>
<evidence type="ECO:0000313" key="2">
    <source>
        <dbReference type="Proteomes" id="UP000008550"/>
    </source>
</evidence>
<dbReference type="AlphaFoldDB" id="B0TFQ4"/>
<sequence length="41" mass="4692">MHIVHGIQDLLFYRILEKAVVFRAEAPKQPPEKARMNATTA</sequence>
<dbReference type="HOGENOM" id="CLU_3271017_0_0_9"/>
<protein>
    <submittedName>
        <fullName evidence="1">Uncharacterized protein</fullName>
    </submittedName>
</protein>
<evidence type="ECO:0000313" key="1">
    <source>
        <dbReference type="EMBL" id="ABZ84484.1"/>
    </source>
</evidence>